<evidence type="ECO:0000256" key="9">
    <source>
        <dbReference type="PIRNR" id="PIRNR006171"/>
    </source>
</evidence>
<evidence type="ECO:0000256" key="7">
    <source>
        <dbReference type="ARBA" id="ARBA00023159"/>
    </source>
</evidence>
<keyword evidence="6 9" id="KW-0238">DNA-binding</keyword>
<evidence type="ECO:0000313" key="13">
    <source>
        <dbReference type="Proteomes" id="UP000253318"/>
    </source>
</evidence>
<dbReference type="InterPro" id="IPR001789">
    <property type="entry name" value="Sig_transdc_resp-reg_receiver"/>
</dbReference>
<comment type="subcellular location">
    <subcellularLocation>
        <location evidence="1 9">Cytoplasm</location>
    </subcellularLocation>
</comment>
<reference evidence="12 13" key="1">
    <citation type="submission" date="2018-04" db="EMBL/GenBank/DDBJ databases">
        <title>Novel actinobacteria from marine sediment.</title>
        <authorList>
            <person name="Ng Z.Y."/>
            <person name="Tan G.Y.A."/>
        </authorList>
    </citation>
    <scope>NUCLEOTIDE SEQUENCE [LARGE SCALE GENOMIC DNA]</scope>
    <source>
        <strain evidence="12 13">TPS81</strain>
    </source>
</reference>
<dbReference type="GO" id="GO:0005737">
    <property type="term" value="C:cytoplasm"/>
    <property type="evidence" value="ECO:0007669"/>
    <property type="project" value="UniProtKB-SubCell"/>
</dbReference>
<dbReference type="InterPro" id="IPR011006">
    <property type="entry name" value="CheY-like_superfamily"/>
</dbReference>
<evidence type="ECO:0000256" key="4">
    <source>
        <dbReference type="ARBA" id="ARBA00023012"/>
    </source>
</evidence>
<feature type="modified residue" description="4-aspartylphosphate" evidence="10">
    <location>
        <position position="54"/>
    </location>
</feature>
<evidence type="ECO:0000256" key="8">
    <source>
        <dbReference type="ARBA" id="ARBA00023163"/>
    </source>
</evidence>
<dbReference type="InterPro" id="IPR051271">
    <property type="entry name" value="2C-system_Tx_regulators"/>
</dbReference>
<dbReference type="PIRSF" id="PIRSF006171">
    <property type="entry name" value="RR_citrat_malat"/>
    <property type="match status" value="1"/>
</dbReference>
<comment type="caution">
    <text evidence="12">The sequence shown here is derived from an EMBL/GenBank/DDBJ whole genome shotgun (WGS) entry which is preliminary data.</text>
</comment>
<dbReference type="RefSeq" id="WP_114400295.1">
    <property type="nucleotide sequence ID" value="NZ_QEIM01000205.1"/>
</dbReference>
<dbReference type="Pfam" id="PF00072">
    <property type="entry name" value="Response_reg"/>
    <property type="match status" value="1"/>
</dbReference>
<keyword evidence="4 9" id="KW-0902">Two-component regulatory system</keyword>
<keyword evidence="2 9" id="KW-0963">Cytoplasm</keyword>
<dbReference type="InterPro" id="IPR036388">
    <property type="entry name" value="WH-like_DNA-bd_sf"/>
</dbReference>
<keyword evidence="7 9" id="KW-0010">Activator</keyword>
<evidence type="ECO:0000256" key="2">
    <source>
        <dbReference type="ARBA" id="ARBA00022490"/>
    </source>
</evidence>
<dbReference type="AlphaFoldDB" id="A0A368T5U9"/>
<dbReference type="Proteomes" id="UP000253318">
    <property type="component" value="Unassembled WGS sequence"/>
</dbReference>
<evidence type="ECO:0000256" key="10">
    <source>
        <dbReference type="PROSITE-ProRule" id="PRU00169"/>
    </source>
</evidence>
<dbReference type="GO" id="GO:0000156">
    <property type="term" value="F:phosphorelay response regulator activity"/>
    <property type="evidence" value="ECO:0007669"/>
    <property type="project" value="TreeGrafter"/>
</dbReference>
<sequence length="226" mass="24938">MIRVLVVDDDARVAHNHREVVESLPAFTVVEVAHSASAALAAVERHRPDLVLLDLYLPDESGMTVLRTLRAPGASGHPVDVLVITAVRDIEQVRAALHGGAVHYLLKPFPLSALRDQLERFAAAHQRLTRIEEATQGDVDRLFGLLRPTPAQTLPKGLTSTTSELVADTLRAADSDLSAAEVAERTGVARVTARRYLEYLCADGRAELRMRYGSTGRPEHRYRWVR</sequence>
<dbReference type="Gene3D" id="1.10.10.10">
    <property type="entry name" value="Winged helix-like DNA-binding domain superfamily/Winged helix DNA-binding domain"/>
    <property type="match status" value="1"/>
</dbReference>
<dbReference type="EMBL" id="QEIN01000151">
    <property type="protein sequence ID" value="RCV55206.1"/>
    <property type="molecule type" value="Genomic_DNA"/>
</dbReference>
<gene>
    <name evidence="12" type="ORF">DEF24_18260</name>
</gene>
<keyword evidence="3 10" id="KW-0597">Phosphoprotein</keyword>
<dbReference type="SUPFAM" id="SSF52172">
    <property type="entry name" value="CheY-like"/>
    <property type="match status" value="1"/>
</dbReference>
<evidence type="ECO:0000259" key="11">
    <source>
        <dbReference type="PROSITE" id="PS50110"/>
    </source>
</evidence>
<keyword evidence="8 9" id="KW-0804">Transcription</keyword>
<dbReference type="GO" id="GO:0003677">
    <property type="term" value="F:DNA binding"/>
    <property type="evidence" value="ECO:0007669"/>
    <property type="project" value="UniProtKB-KW"/>
</dbReference>
<keyword evidence="13" id="KW-1185">Reference proteome</keyword>
<dbReference type="GO" id="GO:0003700">
    <property type="term" value="F:DNA-binding transcription factor activity"/>
    <property type="evidence" value="ECO:0007669"/>
    <property type="project" value="InterPro"/>
</dbReference>
<evidence type="ECO:0000256" key="6">
    <source>
        <dbReference type="ARBA" id="ARBA00023125"/>
    </source>
</evidence>
<dbReference type="PANTHER" id="PTHR45526:SF1">
    <property type="entry name" value="TRANSCRIPTIONAL REGULATORY PROTEIN DCUR-RELATED"/>
    <property type="match status" value="1"/>
</dbReference>
<evidence type="ECO:0000313" key="12">
    <source>
        <dbReference type="EMBL" id="RCV55206.1"/>
    </source>
</evidence>
<dbReference type="PANTHER" id="PTHR45526">
    <property type="entry name" value="TRANSCRIPTIONAL REGULATORY PROTEIN DPIA"/>
    <property type="match status" value="1"/>
</dbReference>
<evidence type="ECO:0000256" key="3">
    <source>
        <dbReference type="ARBA" id="ARBA00022553"/>
    </source>
</evidence>
<dbReference type="InterPro" id="IPR024187">
    <property type="entry name" value="Sig_transdc_resp-reg_cit/mal"/>
</dbReference>
<proteinExistence type="predicted"/>
<evidence type="ECO:0000256" key="5">
    <source>
        <dbReference type="ARBA" id="ARBA00023015"/>
    </source>
</evidence>
<keyword evidence="5 9" id="KW-0805">Transcription regulation</keyword>
<name>A0A368T5U9_9ACTN</name>
<dbReference type="PROSITE" id="PS50110">
    <property type="entry name" value="RESPONSE_REGULATORY"/>
    <property type="match status" value="1"/>
</dbReference>
<organism evidence="12 13">
    <name type="scientific">Marinitenerispora sediminis</name>
    <dbReference type="NCBI Taxonomy" id="1931232"/>
    <lineage>
        <taxon>Bacteria</taxon>
        <taxon>Bacillati</taxon>
        <taxon>Actinomycetota</taxon>
        <taxon>Actinomycetes</taxon>
        <taxon>Streptosporangiales</taxon>
        <taxon>Nocardiopsidaceae</taxon>
        <taxon>Marinitenerispora</taxon>
    </lineage>
</organism>
<dbReference type="SMART" id="SM00448">
    <property type="entry name" value="REC"/>
    <property type="match status" value="1"/>
</dbReference>
<dbReference type="OrthoDB" id="7187989at2"/>
<protein>
    <recommendedName>
        <fullName evidence="9">Transcriptional regulatory protein</fullName>
    </recommendedName>
</protein>
<dbReference type="Pfam" id="PF09339">
    <property type="entry name" value="HTH_IclR"/>
    <property type="match status" value="1"/>
</dbReference>
<dbReference type="Gene3D" id="3.40.50.2300">
    <property type="match status" value="1"/>
</dbReference>
<feature type="domain" description="Response regulatory" evidence="11">
    <location>
        <begin position="3"/>
        <end position="122"/>
    </location>
</feature>
<evidence type="ECO:0000256" key="1">
    <source>
        <dbReference type="ARBA" id="ARBA00004496"/>
    </source>
</evidence>
<dbReference type="InterPro" id="IPR005471">
    <property type="entry name" value="Tscrpt_reg_IclR_N"/>
</dbReference>
<accession>A0A368T5U9</accession>